<comment type="caution">
    <text evidence="1">The sequence shown here is derived from an EMBL/GenBank/DDBJ whole genome shotgun (WGS) entry which is preliminary data.</text>
</comment>
<evidence type="ECO:0000313" key="1">
    <source>
        <dbReference type="EMBL" id="GFH22104.1"/>
    </source>
</evidence>
<dbReference type="AlphaFoldDB" id="A0A699ZTL6"/>
<reference evidence="1 2" key="1">
    <citation type="submission" date="2020-02" db="EMBL/GenBank/DDBJ databases">
        <title>Draft genome sequence of Haematococcus lacustris strain NIES-144.</title>
        <authorList>
            <person name="Morimoto D."/>
            <person name="Nakagawa S."/>
            <person name="Yoshida T."/>
            <person name="Sawayama S."/>
        </authorList>
    </citation>
    <scope>NUCLEOTIDE SEQUENCE [LARGE SCALE GENOMIC DNA]</scope>
    <source>
        <strain evidence="1 2">NIES-144</strain>
    </source>
</reference>
<accession>A0A699ZTL6</accession>
<dbReference type="InterPro" id="IPR046341">
    <property type="entry name" value="SET_dom_sf"/>
</dbReference>
<dbReference type="Proteomes" id="UP000485058">
    <property type="component" value="Unassembled WGS sequence"/>
</dbReference>
<keyword evidence="2" id="KW-1185">Reference proteome</keyword>
<name>A0A699ZTL6_HAELA</name>
<protein>
    <submittedName>
        <fullName evidence="1">SET domain-containing protein</fullName>
    </submittedName>
</protein>
<dbReference type="SUPFAM" id="SSF82199">
    <property type="entry name" value="SET domain"/>
    <property type="match status" value="1"/>
</dbReference>
<dbReference type="EMBL" id="BLLF01001970">
    <property type="protein sequence ID" value="GFH22104.1"/>
    <property type="molecule type" value="Genomic_DNA"/>
</dbReference>
<gene>
    <name evidence="1" type="ORF">HaLaN_19515</name>
</gene>
<organism evidence="1 2">
    <name type="scientific">Haematococcus lacustris</name>
    <name type="common">Green alga</name>
    <name type="synonym">Haematococcus pluvialis</name>
    <dbReference type="NCBI Taxonomy" id="44745"/>
    <lineage>
        <taxon>Eukaryota</taxon>
        <taxon>Viridiplantae</taxon>
        <taxon>Chlorophyta</taxon>
        <taxon>core chlorophytes</taxon>
        <taxon>Chlorophyceae</taxon>
        <taxon>CS clade</taxon>
        <taxon>Chlamydomonadales</taxon>
        <taxon>Haematococcaceae</taxon>
        <taxon>Haematococcus</taxon>
    </lineage>
</organism>
<proteinExistence type="predicted"/>
<evidence type="ECO:0000313" key="2">
    <source>
        <dbReference type="Proteomes" id="UP000485058"/>
    </source>
</evidence>
<sequence length="235" mass="26755">MRDLVDLNAVVSHILEHQNYLEAVLDGQVNAQMEFTVKEVLGNATVTLDDLKYACALSTTRYVTVEKRDRVMMIPIFDLSNHKRICPHTTTALDNGDEVSVLVGEDVEADTELCYSYNPHMRDDYGVLNYGFLPELEDPPRLLQIDHPAYNVTDPNKDLPEEPFSAESIDGYQQEMARLTELLQSLEQVDLAFNASAWPAPGTDYIFDMLMGLRQRRRNAIRYEVARLASKIEEL</sequence>
<dbReference type="Gene3D" id="3.90.1410.10">
    <property type="entry name" value="set domain protein methyltransferase, domain 1"/>
    <property type="match status" value="1"/>
</dbReference>